<dbReference type="AlphaFoldDB" id="A0A0P7WP53"/>
<evidence type="ECO:0000313" key="11">
    <source>
        <dbReference type="EMBL" id="CUX80288.1"/>
    </source>
</evidence>
<dbReference type="Pfam" id="PF00528">
    <property type="entry name" value="BPD_transp_1"/>
    <property type="match status" value="1"/>
</dbReference>
<dbReference type="GO" id="GO:0055085">
    <property type="term" value="P:transmembrane transport"/>
    <property type="evidence" value="ECO:0007669"/>
    <property type="project" value="InterPro"/>
</dbReference>
<keyword evidence="6 8" id="KW-1133">Transmembrane helix</keyword>
<evidence type="ECO:0000313" key="14">
    <source>
        <dbReference type="Proteomes" id="UP000182045"/>
    </source>
</evidence>
<dbReference type="EMBL" id="LJSG01000011">
    <property type="protein sequence ID" value="KPP92640.1"/>
    <property type="molecule type" value="Genomic_DNA"/>
</dbReference>
<keyword evidence="5 8" id="KW-0812">Transmembrane</keyword>
<feature type="transmembrane region" description="Helical" evidence="8">
    <location>
        <begin position="271"/>
        <end position="291"/>
    </location>
</feature>
<dbReference type="EMBL" id="FBYC01000004">
    <property type="protein sequence ID" value="CUX80288.1"/>
    <property type="molecule type" value="Genomic_DNA"/>
</dbReference>
<keyword evidence="14" id="KW-1185">Reference proteome</keyword>
<keyword evidence="7 8" id="KW-0472">Membrane</keyword>
<comment type="caution">
    <text evidence="12">The sequence shown here is derived from an EMBL/GenBank/DDBJ whole genome shotgun (WGS) entry which is preliminary data.</text>
</comment>
<evidence type="ECO:0000313" key="13">
    <source>
        <dbReference type="Proteomes" id="UP000050413"/>
    </source>
</evidence>
<dbReference type="Proteomes" id="UP000182045">
    <property type="component" value="Unassembled WGS sequence"/>
</dbReference>
<dbReference type="InterPro" id="IPR000515">
    <property type="entry name" value="MetI-like"/>
</dbReference>
<proteinExistence type="inferred from homology"/>
<dbReference type="SUPFAM" id="SSF161098">
    <property type="entry name" value="MetI-like"/>
    <property type="match status" value="1"/>
</dbReference>
<dbReference type="PATRIC" id="fig|1666912.4.peg.2103"/>
<dbReference type="PANTHER" id="PTHR42929:SF5">
    <property type="entry name" value="ABC TRANSPORTER PERMEASE PROTEIN"/>
    <property type="match status" value="1"/>
</dbReference>
<feature type="transmembrane region" description="Helical" evidence="8">
    <location>
        <begin position="359"/>
        <end position="380"/>
    </location>
</feature>
<comment type="subcellular location">
    <subcellularLocation>
        <location evidence="1 8">Cell membrane</location>
        <topology evidence="1 8">Multi-pass membrane protein</topology>
    </subcellularLocation>
</comment>
<feature type="region of interest" description="Disordered" evidence="9">
    <location>
        <begin position="1"/>
        <end position="25"/>
    </location>
</feature>
<dbReference type="Proteomes" id="UP000050413">
    <property type="component" value="Unassembled WGS sequence"/>
</dbReference>
<organism evidence="12 13">
    <name type="scientific">Roseibaca calidilacus</name>
    <dbReference type="NCBI Taxonomy" id="1666912"/>
    <lineage>
        <taxon>Bacteria</taxon>
        <taxon>Pseudomonadati</taxon>
        <taxon>Pseudomonadota</taxon>
        <taxon>Alphaproteobacteria</taxon>
        <taxon>Rhodobacterales</taxon>
        <taxon>Paracoccaceae</taxon>
        <taxon>Roseinatronobacter</taxon>
    </lineage>
</organism>
<sequence length="435" mass="48364">MAMSDASGSDVAIGNETDSKGRLLTSDGRPLRAALERANRRRKLTAFGLVAPLLAFILIFFAYPIMQMMMRSVDNPAVVNALPQTLEALESWDGQDLPGEDVYAALYRDMMADKELPRREQKIGPLAVRLNYEISAARGAISRTARTVDEFEAPYKEAFMDAHRLWNDTTIWQIIQREGRPLTASYYVAALDREYNAEGEIVSVPENRQIYVSLFGRTFWLSMVITFMTFALGFPIAYYLSSLPMSKANLLMIAVLLPFWTSLLVRTSAWIVLLQGQGVINEMLVALGLIGDEERLSMIYNQTGTIIAMTHILLPFMVLPLYSVMKTIPPSYTRAAKSLGATPWTAFRRVYFPQTLPGIAAGGVLVFIISIGYYITPALVGGQDGRMISNEIARHIQSSLNWGLAAALGSMLLVSVLILYWLFNKLVGTDSLKFG</sequence>
<reference evidence="11 14" key="2">
    <citation type="submission" date="2016-01" db="EMBL/GenBank/DDBJ databases">
        <authorList>
            <person name="Varghese N."/>
        </authorList>
    </citation>
    <scope>NUCLEOTIDE SEQUENCE [LARGE SCALE GENOMIC DNA]</scope>
    <source>
        <strain evidence="11 14">HL-91</strain>
    </source>
</reference>
<accession>A0A0P7WP53</accession>
<feature type="transmembrane region" description="Helical" evidence="8">
    <location>
        <begin position="303"/>
        <end position="322"/>
    </location>
</feature>
<evidence type="ECO:0000313" key="12">
    <source>
        <dbReference type="EMBL" id="KPP92640.1"/>
    </source>
</evidence>
<gene>
    <name evidence="11" type="ORF">Ga0058931_0996</name>
    <name evidence="12" type="ORF">HLUCCA05_09605</name>
</gene>
<keyword evidence="3 8" id="KW-0813">Transport</keyword>
<dbReference type="PROSITE" id="PS50928">
    <property type="entry name" value="ABC_TM1"/>
    <property type="match status" value="1"/>
</dbReference>
<keyword evidence="4" id="KW-1003">Cell membrane</keyword>
<evidence type="ECO:0000256" key="5">
    <source>
        <dbReference type="ARBA" id="ARBA00022692"/>
    </source>
</evidence>
<evidence type="ECO:0000256" key="1">
    <source>
        <dbReference type="ARBA" id="ARBA00004651"/>
    </source>
</evidence>
<dbReference type="STRING" id="1666912.Ga0058931_0996"/>
<feature type="transmembrane region" description="Helical" evidence="8">
    <location>
        <begin position="248"/>
        <end position="265"/>
    </location>
</feature>
<evidence type="ECO:0000256" key="2">
    <source>
        <dbReference type="ARBA" id="ARBA00007069"/>
    </source>
</evidence>
<evidence type="ECO:0000256" key="4">
    <source>
        <dbReference type="ARBA" id="ARBA00022475"/>
    </source>
</evidence>
<feature type="transmembrane region" description="Helical" evidence="8">
    <location>
        <begin position="44"/>
        <end position="66"/>
    </location>
</feature>
<evidence type="ECO:0000256" key="9">
    <source>
        <dbReference type="SAM" id="MobiDB-lite"/>
    </source>
</evidence>
<dbReference type="PANTHER" id="PTHR42929">
    <property type="entry name" value="INNER MEMBRANE ABC TRANSPORTER PERMEASE PROTEIN YDCU-RELATED-RELATED"/>
    <property type="match status" value="1"/>
</dbReference>
<comment type="similarity">
    <text evidence="2">Belongs to the binding-protein-dependent transport system permease family. CysTW subfamily.</text>
</comment>
<feature type="transmembrane region" description="Helical" evidence="8">
    <location>
        <begin position="400"/>
        <end position="423"/>
    </location>
</feature>
<dbReference type="Gene3D" id="1.10.3720.10">
    <property type="entry name" value="MetI-like"/>
    <property type="match status" value="1"/>
</dbReference>
<reference evidence="12 13" key="1">
    <citation type="submission" date="2015-09" db="EMBL/GenBank/DDBJ databases">
        <title>Identification and resolution of microdiversity through metagenomic sequencing of parallel consortia.</title>
        <authorList>
            <person name="Nelson W.C."/>
            <person name="Romine M.F."/>
            <person name="Lindemann S.R."/>
        </authorList>
    </citation>
    <scope>NUCLEOTIDE SEQUENCE [LARGE SCALE GENOMIC DNA]</scope>
    <source>
        <strain evidence="12">HL-91</strain>
    </source>
</reference>
<evidence type="ECO:0000256" key="8">
    <source>
        <dbReference type="RuleBase" id="RU363032"/>
    </source>
</evidence>
<evidence type="ECO:0000256" key="6">
    <source>
        <dbReference type="ARBA" id="ARBA00022989"/>
    </source>
</evidence>
<dbReference type="InterPro" id="IPR035906">
    <property type="entry name" value="MetI-like_sf"/>
</dbReference>
<name>A0A0P7WP53_9RHOB</name>
<protein>
    <submittedName>
        <fullName evidence="12">ABC-type spermidine/putrescine uptake system permease component</fullName>
    </submittedName>
    <submittedName>
        <fullName evidence="11">Spermidine/putrescine transport system permease protein</fullName>
    </submittedName>
</protein>
<feature type="domain" description="ABC transmembrane type-1" evidence="10">
    <location>
        <begin position="215"/>
        <end position="423"/>
    </location>
</feature>
<dbReference type="CDD" id="cd06261">
    <property type="entry name" value="TM_PBP2"/>
    <property type="match status" value="1"/>
</dbReference>
<evidence type="ECO:0000256" key="7">
    <source>
        <dbReference type="ARBA" id="ARBA00023136"/>
    </source>
</evidence>
<feature type="transmembrane region" description="Helical" evidence="8">
    <location>
        <begin position="219"/>
        <end position="241"/>
    </location>
</feature>
<evidence type="ECO:0000259" key="10">
    <source>
        <dbReference type="PROSITE" id="PS50928"/>
    </source>
</evidence>
<evidence type="ECO:0000256" key="3">
    <source>
        <dbReference type="ARBA" id="ARBA00022448"/>
    </source>
</evidence>
<dbReference type="GO" id="GO:0005886">
    <property type="term" value="C:plasma membrane"/>
    <property type="evidence" value="ECO:0007669"/>
    <property type="project" value="UniProtKB-SubCell"/>
</dbReference>